<dbReference type="AlphaFoldDB" id="A0A7S0CAC1"/>
<reference evidence="1" key="1">
    <citation type="submission" date="2021-01" db="EMBL/GenBank/DDBJ databases">
        <authorList>
            <person name="Corre E."/>
            <person name="Pelletier E."/>
            <person name="Niang G."/>
            <person name="Scheremetjew M."/>
            <person name="Finn R."/>
            <person name="Kale V."/>
            <person name="Holt S."/>
            <person name="Cochrane G."/>
            <person name="Meng A."/>
            <person name="Brown T."/>
            <person name="Cohen L."/>
        </authorList>
    </citation>
    <scope>NUCLEOTIDE SEQUENCE</scope>
    <source>
        <strain evidence="1">CCAP1064/1</strain>
    </source>
</reference>
<organism evidence="1">
    <name type="scientific">Proboscia inermis</name>
    <dbReference type="NCBI Taxonomy" id="420281"/>
    <lineage>
        <taxon>Eukaryota</taxon>
        <taxon>Sar</taxon>
        <taxon>Stramenopiles</taxon>
        <taxon>Ochrophyta</taxon>
        <taxon>Bacillariophyta</taxon>
        <taxon>Coscinodiscophyceae</taxon>
        <taxon>Rhizosoleniophycidae</taxon>
        <taxon>Rhizosoleniales</taxon>
        <taxon>Rhizosoleniaceae</taxon>
        <taxon>Proboscia</taxon>
    </lineage>
</organism>
<dbReference type="EMBL" id="HBEL01027497">
    <property type="protein sequence ID" value="CAD8416527.1"/>
    <property type="molecule type" value="Transcribed_RNA"/>
</dbReference>
<sequence length="182" mass="20604">MQPIEPAEISTSFRRVCERDFHDVVDKYHTPEQKKNSRGTEQYTVAVRTNDTLDHLEDEIELHAINFIPAAYHLEQCVCSISRVLGWEGLLKSFKRDNNTDMRQGVAILFAQHLLGALDFAADPLNHTFQNVPGLIALSPSPKIVTGAAHFLQSYFERVPPQNMLWFQALDSGDGTKVEVIR</sequence>
<proteinExistence type="predicted"/>
<name>A0A7S0CAC1_9STRA</name>
<protein>
    <submittedName>
        <fullName evidence="1">Uncharacterized protein</fullName>
    </submittedName>
</protein>
<accession>A0A7S0CAC1</accession>
<evidence type="ECO:0000313" key="1">
    <source>
        <dbReference type="EMBL" id="CAD8416527.1"/>
    </source>
</evidence>
<gene>
    <name evidence="1" type="ORF">PINE0816_LOCUS12662</name>
</gene>